<proteinExistence type="predicted"/>
<evidence type="ECO:0000313" key="3">
    <source>
        <dbReference type="Proteomes" id="UP000325440"/>
    </source>
</evidence>
<dbReference type="PROSITE" id="PS50878">
    <property type="entry name" value="RT_POL"/>
    <property type="match status" value="1"/>
</dbReference>
<reference evidence="2 3" key="1">
    <citation type="submission" date="2019-08" db="EMBL/GenBank/DDBJ databases">
        <authorList>
            <person name="Alioto T."/>
            <person name="Alioto T."/>
            <person name="Gomez Garrido J."/>
        </authorList>
    </citation>
    <scope>NUCLEOTIDE SEQUENCE [LARGE SCALE GENOMIC DNA]</scope>
</reference>
<keyword evidence="2" id="KW-0808">Transferase</keyword>
<dbReference type="Proteomes" id="UP000325440">
    <property type="component" value="Unassembled WGS sequence"/>
</dbReference>
<dbReference type="InterPro" id="IPR043502">
    <property type="entry name" value="DNA/RNA_pol_sf"/>
</dbReference>
<dbReference type="OrthoDB" id="6628643at2759"/>
<dbReference type="AlphaFoldDB" id="A0A5E4NL71"/>
<keyword evidence="2" id="KW-0548">Nucleotidyltransferase</keyword>
<feature type="domain" description="Reverse transcriptase" evidence="1">
    <location>
        <begin position="1"/>
        <end position="211"/>
    </location>
</feature>
<evidence type="ECO:0000259" key="1">
    <source>
        <dbReference type="PROSITE" id="PS50878"/>
    </source>
</evidence>
<dbReference type="PANTHER" id="PTHR33481">
    <property type="entry name" value="REVERSE TRANSCRIPTASE"/>
    <property type="match status" value="1"/>
</dbReference>
<name>A0A5E4NL71_9HEMI</name>
<dbReference type="PANTHER" id="PTHR33481:SF1">
    <property type="entry name" value="ENDONUCLEASE_EXONUCLEASE_PHOSPHATASE DOMAIN-CONTAINING PROTEIN-RELATED"/>
    <property type="match status" value="1"/>
</dbReference>
<dbReference type="InterPro" id="IPR000477">
    <property type="entry name" value="RT_dom"/>
</dbReference>
<dbReference type="SUPFAM" id="SSF56672">
    <property type="entry name" value="DNA/RNA polymerases"/>
    <property type="match status" value="1"/>
</dbReference>
<gene>
    <name evidence="2" type="ORF">CINCED_3A025895</name>
</gene>
<dbReference type="Pfam" id="PF00078">
    <property type="entry name" value="RVT_1"/>
    <property type="match status" value="1"/>
</dbReference>
<dbReference type="CDD" id="cd01650">
    <property type="entry name" value="RT_nLTR_like"/>
    <property type="match status" value="1"/>
</dbReference>
<protein>
    <submittedName>
        <fullName evidence="2">Reverse transcriptase domain</fullName>
    </submittedName>
</protein>
<sequence length="222" mass="25799">MEKMVNKRLIWHLESSNIITKEQCGFRKNHSTIDILSTLHTDICNARNQKQHVILISFDLEKAYDMVWCNRVLKIIQTNGINGKMFLFLQNFLKNRKIQVRAHAELLKIHQTENGLPQGSVIRVTMFLLTINDIFKNIPKPTKHLLFADDCHIYCSRQNIKTTAEILQNSLDILHDWSLKTGFKFSAGKSQCITFHNRPNPNILLYLKSFLIPLGKHSAYLE</sequence>
<organism evidence="2 3">
    <name type="scientific">Cinara cedri</name>
    <dbReference type="NCBI Taxonomy" id="506608"/>
    <lineage>
        <taxon>Eukaryota</taxon>
        <taxon>Metazoa</taxon>
        <taxon>Ecdysozoa</taxon>
        <taxon>Arthropoda</taxon>
        <taxon>Hexapoda</taxon>
        <taxon>Insecta</taxon>
        <taxon>Pterygota</taxon>
        <taxon>Neoptera</taxon>
        <taxon>Paraneoptera</taxon>
        <taxon>Hemiptera</taxon>
        <taxon>Sternorrhyncha</taxon>
        <taxon>Aphidomorpha</taxon>
        <taxon>Aphidoidea</taxon>
        <taxon>Aphididae</taxon>
        <taxon>Lachninae</taxon>
        <taxon>Cinara</taxon>
    </lineage>
</organism>
<evidence type="ECO:0000313" key="2">
    <source>
        <dbReference type="EMBL" id="VVC43962.1"/>
    </source>
</evidence>
<keyword evidence="2" id="KW-0695">RNA-directed DNA polymerase</keyword>
<dbReference type="GO" id="GO:0003964">
    <property type="term" value="F:RNA-directed DNA polymerase activity"/>
    <property type="evidence" value="ECO:0007669"/>
    <property type="project" value="UniProtKB-KW"/>
</dbReference>
<dbReference type="EMBL" id="CABPRJ010002374">
    <property type="protein sequence ID" value="VVC43962.1"/>
    <property type="molecule type" value="Genomic_DNA"/>
</dbReference>
<accession>A0A5E4NL71</accession>
<keyword evidence="3" id="KW-1185">Reference proteome</keyword>